<dbReference type="PANTHER" id="PTHR30487:SF0">
    <property type="entry name" value="PREPILIN LEADER PEPTIDASE_N-METHYLTRANSFERASE-RELATED"/>
    <property type="match status" value="1"/>
</dbReference>
<keyword evidence="3" id="KW-1003">Cell membrane</keyword>
<feature type="domain" description="Prepilin type IV endopeptidase peptidase" evidence="8">
    <location>
        <begin position="102"/>
        <end position="209"/>
    </location>
</feature>
<evidence type="ECO:0000259" key="9">
    <source>
        <dbReference type="Pfam" id="PF06750"/>
    </source>
</evidence>
<evidence type="ECO:0000256" key="2">
    <source>
        <dbReference type="ARBA" id="ARBA00005801"/>
    </source>
</evidence>
<keyword evidence="4 7" id="KW-0812">Transmembrane</keyword>
<evidence type="ECO:0000256" key="3">
    <source>
        <dbReference type="ARBA" id="ARBA00022475"/>
    </source>
</evidence>
<comment type="caution">
    <text evidence="10">The sequence shown here is derived from an EMBL/GenBank/DDBJ whole genome shotgun (WGS) entry which is preliminary data.</text>
</comment>
<feature type="non-terminal residue" evidence="10">
    <location>
        <position position="227"/>
    </location>
</feature>
<evidence type="ECO:0000259" key="8">
    <source>
        <dbReference type="Pfam" id="PF01478"/>
    </source>
</evidence>
<feature type="transmembrane region" description="Helical" evidence="7">
    <location>
        <begin position="147"/>
        <end position="169"/>
    </location>
</feature>
<comment type="similarity">
    <text evidence="2">Belongs to the peptidase A24 family.</text>
</comment>
<dbReference type="Gene3D" id="1.20.120.1220">
    <property type="match status" value="1"/>
</dbReference>
<dbReference type="InterPro" id="IPR050882">
    <property type="entry name" value="Prepilin_peptidase/N-MTase"/>
</dbReference>
<feature type="transmembrane region" description="Helical" evidence="7">
    <location>
        <begin position="72"/>
        <end position="91"/>
    </location>
</feature>
<dbReference type="EMBL" id="MFLF01000001">
    <property type="protein sequence ID" value="OGG60576.1"/>
    <property type="molecule type" value="Genomic_DNA"/>
</dbReference>
<feature type="transmembrane region" description="Helical" evidence="7">
    <location>
        <begin position="181"/>
        <end position="204"/>
    </location>
</feature>
<evidence type="ECO:0000256" key="4">
    <source>
        <dbReference type="ARBA" id="ARBA00022692"/>
    </source>
</evidence>
<dbReference type="Pfam" id="PF01478">
    <property type="entry name" value="Peptidase_A24"/>
    <property type="match status" value="1"/>
</dbReference>
<evidence type="ECO:0000313" key="10">
    <source>
        <dbReference type="EMBL" id="OGG60576.1"/>
    </source>
</evidence>
<feature type="transmembrane region" description="Helical" evidence="7">
    <location>
        <begin position="124"/>
        <end position="141"/>
    </location>
</feature>
<dbReference type="GO" id="GO:0005886">
    <property type="term" value="C:plasma membrane"/>
    <property type="evidence" value="ECO:0007669"/>
    <property type="project" value="UniProtKB-SubCell"/>
</dbReference>
<dbReference type="Proteomes" id="UP000178794">
    <property type="component" value="Unassembled WGS sequence"/>
</dbReference>
<evidence type="ECO:0000313" key="11">
    <source>
        <dbReference type="Proteomes" id="UP000178794"/>
    </source>
</evidence>
<dbReference type="GO" id="GO:0006465">
    <property type="term" value="P:signal peptide processing"/>
    <property type="evidence" value="ECO:0007669"/>
    <property type="project" value="TreeGrafter"/>
</dbReference>
<name>A0A1F6DGS5_9BACT</name>
<dbReference type="Pfam" id="PF06750">
    <property type="entry name" value="A24_N_bact"/>
    <property type="match status" value="1"/>
</dbReference>
<evidence type="ECO:0000256" key="5">
    <source>
        <dbReference type="ARBA" id="ARBA00022989"/>
    </source>
</evidence>
<dbReference type="InterPro" id="IPR000045">
    <property type="entry name" value="Prepilin_IV_endopep_pep"/>
</dbReference>
<feature type="transmembrane region" description="Helical" evidence="7">
    <location>
        <begin position="6"/>
        <end position="24"/>
    </location>
</feature>
<dbReference type="STRING" id="1798492.A3C89_00005"/>
<evidence type="ECO:0000256" key="6">
    <source>
        <dbReference type="ARBA" id="ARBA00023136"/>
    </source>
</evidence>
<sequence>MIPFFAFLFGCIMGSFLNVVILRLHTGRSLNGRSHCMSCGSQLRAIDLVPLFSFLVLRGRCRDCTSRISSRYFIVEVTTGILFALIAAQFFAIPFLWALFSIVVALLVVVFVYDLRHTIIPNEAVLLLTLCAAAFLSYQYVQGAGISLVYNIAAAVLASGIFATLWLVSRGRWIGLGDAKLMLPLGLFLSASGTLSFIVLAFWIGTLYVGVVALTKTIAKRLVHNHF</sequence>
<keyword evidence="6 7" id="KW-0472">Membrane</keyword>
<evidence type="ECO:0008006" key="12">
    <source>
        <dbReference type="Google" id="ProtNLM"/>
    </source>
</evidence>
<dbReference type="InterPro" id="IPR010627">
    <property type="entry name" value="Prepilin_pept_A24_N"/>
</dbReference>
<reference evidence="10 11" key="1">
    <citation type="journal article" date="2016" name="Nat. Commun.">
        <title>Thousands of microbial genomes shed light on interconnected biogeochemical processes in an aquifer system.</title>
        <authorList>
            <person name="Anantharaman K."/>
            <person name="Brown C.T."/>
            <person name="Hug L.A."/>
            <person name="Sharon I."/>
            <person name="Castelle C.J."/>
            <person name="Probst A.J."/>
            <person name="Thomas B.C."/>
            <person name="Singh A."/>
            <person name="Wilkins M.J."/>
            <person name="Karaoz U."/>
            <person name="Brodie E.L."/>
            <person name="Williams K.H."/>
            <person name="Hubbard S.S."/>
            <person name="Banfield J.F."/>
        </authorList>
    </citation>
    <scope>NUCLEOTIDE SEQUENCE [LARGE SCALE GENOMIC DNA]</scope>
</reference>
<organism evidence="10 11">
    <name type="scientific">Candidatus Kaiserbacteria bacterium RIFCSPHIGHO2_02_FULL_50_50</name>
    <dbReference type="NCBI Taxonomy" id="1798492"/>
    <lineage>
        <taxon>Bacteria</taxon>
        <taxon>Candidatus Kaiseribacteriota</taxon>
    </lineage>
</organism>
<evidence type="ECO:0000256" key="7">
    <source>
        <dbReference type="SAM" id="Phobius"/>
    </source>
</evidence>
<proteinExistence type="inferred from homology"/>
<gene>
    <name evidence="10" type="ORF">A3C89_00005</name>
</gene>
<protein>
    <recommendedName>
        <fullName evidence="12">Prepilin peptidase</fullName>
    </recommendedName>
</protein>
<keyword evidence="5 7" id="KW-1133">Transmembrane helix</keyword>
<dbReference type="PANTHER" id="PTHR30487">
    <property type="entry name" value="TYPE 4 PREPILIN-LIKE PROTEINS LEADER PEPTIDE-PROCESSING ENZYME"/>
    <property type="match status" value="1"/>
</dbReference>
<accession>A0A1F6DGS5</accession>
<feature type="domain" description="Prepilin peptidase A24 N-terminal" evidence="9">
    <location>
        <begin position="8"/>
        <end position="90"/>
    </location>
</feature>
<comment type="subcellular location">
    <subcellularLocation>
        <location evidence="1">Cell membrane</location>
        <topology evidence="1">Multi-pass membrane protein</topology>
    </subcellularLocation>
</comment>
<evidence type="ECO:0000256" key="1">
    <source>
        <dbReference type="ARBA" id="ARBA00004651"/>
    </source>
</evidence>
<dbReference type="GO" id="GO:0004190">
    <property type="term" value="F:aspartic-type endopeptidase activity"/>
    <property type="evidence" value="ECO:0007669"/>
    <property type="project" value="InterPro"/>
</dbReference>
<dbReference type="AlphaFoldDB" id="A0A1F6DGS5"/>
<feature type="transmembrane region" description="Helical" evidence="7">
    <location>
        <begin position="97"/>
        <end position="115"/>
    </location>
</feature>